<organism evidence="1 2">
    <name type="scientific">Actinoplanes philippinensis</name>
    <dbReference type="NCBI Taxonomy" id="35752"/>
    <lineage>
        <taxon>Bacteria</taxon>
        <taxon>Bacillati</taxon>
        <taxon>Actinomycetota</taxon>
        <taxon>Actinomycetes</taxon>
        <taxon>Micromonosporales</taxon>
        <taxon>Micromonosporaceae</taxon>
        <taxon>Actinoplanes</taxon>
    </lineage>
</organism>
<dbReference type="AlphaFoldDB" id="A0A1I2L146"/>
<gene>
    <name evidence="1" type="ORF">SAMN05421541_119144</name>
</gene>
<protein>
    <submittedName>
        <fullName evidence="1">Uncharacterized protein</fullName>
    </submittedName>
</protein>
<dbReference type="Proteomes" id="UP000199645">
    <property type="component" value="Unassembled WGS sequence"/>
</dbReference>
<accession>A0A1I2L146</accession>
<evidence type="ECO:0000313" key="2">
    <source>
        <dbReference type="Proteomes" id="UP000199645"/>
    </source>
</evidence>
<evidence type="ECO:0000313" key="1">
    <source>
        <dbReference type="EMBL" id="SFF73032.1"/>
    </source>
</evidence>
<reference evidence="1 2" key="1">
    <citation type="submission" date="2016-10" db="EMBL/GenBank/DDBJ databases">
        <authorList>
            <person name="de Groot N.N."/>
        </authorList>
    </citation>
    <scope>NUCLEOTIDE SEQUENCE [LARGE SCALE GENOMIC DNA]</scope>
    <source>
        <strain evidence="1 2">DSM 43019</strain>
    </source>
</reference>
<keyword evidence="2" id="KW-1185">Reference proteome</keyword>
<sequence>MLFLIVVAVIMGTVAVVFLLPDPDPQAAPDAGSAPAEPAGPAPLSLEGTLVAGLLGGEFSREQYRGAVARLAAREEERNPMALPGPDATT</sequence>
<name>A0A1I2L146_9ACTN</name>
<dbReference type="STRING" id="35752.SAMN05421541_119144"/>
<dbReference type="EMBL" id="FONV01000019">
    <property type="protein sequence ID" value="SFF73032.1"/>
    <property type="molecule type" value="Genomic_DNA"/>
</dbReference>
<proteinExistence type="predicted"/>